<dbReference type="PANTHER" id="PTHR28234">
    <property type="entry name" value="NUCLEAR CONTROL OF ATPASE PROTEIN 2"/>
    <property type="match status" value="1"/>
</dbReference>
<evidence type="ECO:0000256" key="1">
    <source>
        <dbReference type="ARBA" id="ARBA00004225"/>
    </source>
</evidence>
<reference evidence="7 8" key="1">
    <citation type="journal article" date="2016" name="Mol. Biol. Evol.">
        <title>Comparative Genomics of Early-Diverging Mushroom-Forming Fungi Provides Insights into the Origins of Lignocellulose Decay Capabilities.</title>
        <authorList>
            <person name="Nagy L.G."/>
            <person name="Riley R."/>
            <person name="Tritt A."/>
            <person name="Adam C."/>
            <person name="Daum C."/>
            <person name="Floudas D."/>
            <person name="Sun H."/>
            <person name="Yadav J.S."/>
            <person name="Pangilinan J."/>
            <person name="Larsson K.H."/>
            <person name="Matsuura K."/>
            <person name="Barry K."/>
            <person name="Labutti K."/>
            <person name="Kuo R."/>
            <person name="Ohm R.A."/>
            <person name="Bhattacharya S.S."/>
            <person name="Shirouzu T."/>
            <person name="Yoshinaga Y."/>
            <person name="Martin F.M."/>
            <person name="Grigoriev I.V."/>
            <person name="Hibbett D.S."/>
        </authorList>
    </citation>
    <scope>NUCLEOTIDE SEQUENCE [LARGE SCALE GENOMIC DNA]</scope>
    <source>
        <strain evidence="7 8">93-53</strain>
    </source>
</reference>
<evidence type="ECO:0000313" key="7">
    <source>
        <dbReference type="EMBL" id="KZT11917.1"/>
    </source>
</evidence>
<keyword evidence="4" id="KW-0496">Mitochondrion</keyword>
<dbReference type="InParanoid" id="A0A165HM68"/>
<comment type="subcellular location">
    <subcellularLocation>
        <location evidence="1">Mitochondrion membrane</location>
        <topology evidence="1">Multi-pass membrane protein</topology>
    </subcellularLocation>
</comment>
<evidence type="ECO:0000256" key="2">
    <source>
        <dbReference type="ARBA" id="ARBA00022692"/>
    </source>
</evidence>
<organism evidence="7 8">
    <name type="scientific">Laetiporus sulphureus 93-53</name>
    <dbReference type="NCBI Taxonomy" id="1314785"/>
    <lineage>
        <taxon>Eukaryota</taxon>
        <taxon>Fungi</taxon>
        <taxon>Dikarya</taxon>
        <taxon>Basidiomycota</taxon>
        <taxon>Agaricomycotina</taxon>
        <taxon>Agaricomycetes</taxon>
        <taxon>Polyporales</taxon>
        <taxon>Laetiporus</taxon>
    </lineage>
</organism>
<accession>A0A165HM68</accession>
<keyword evidence="2 6" id="KW-0812">Transmembrane</keyword>
<keyword evidence="8" id="KW-1185">Reference proteome</keyword>
<gene>
    <name evidence="7" type="ORF">LAESUDRAFT_641201</name>
</gene>
<evidence type="ECO:0000256" key="3">
    <source>
        <dbReference type="ARBA" id="ARBA00022989"/>
    </source>
</evidence>
<dbReference type="FunCoup" id="A0A165HM68">
    <property type="interactions" value="32"/>
</dbReference>
<dbReference type="Proteomes" id="UP000076871">
    <property type="component" value="Unassembled WGS sequence"/>
</dbReference>
<dbReference type="AlphaFoldDB" id="A0A165HM68"/>
<keyword evidence="3 6" id="KW-1133">Transmembrane helix</keyword>
<sequence>MTSFVSHITHDLSQRIVQPANAPSSPVDASESPTKDSLRAAFLSINQSASLQETRRCLESLRGLETQSLTQPDEEEIVLRRVVLGKVAVELYGRALSITLEEAMHVEDELEWWADVERSSSSVGLYLLQTFPSRIVNFSNTILAALQKRHLPLRPSTLKPSSLRQLFPSNGVLRPNALAISLFPHLHYQPYSIALTIGRFPSASAFAHSPRRSFESAFSVFAQTFVNLARGFTSVALLPLELTRGECRFKHHELRRLRDQKAETLGTLSQLRDLLASGIEEQSPEQGLARIAEFAAAFQLVVKGESVNDGTKAADLNLMDSLEAVAVELEATDALRHVSEMKARNLTRPSRLTLLWPRLVLLPPLVLYLIQRTYASRYSLHQMAVEAFETARGFWEDWLLNPLKGVVNTVRARADGGMIVNRESVKADLDSLERMALALAKEKLNYDAVQMAALSQQIQLGDLTTVMQIYEDDIKNPLKSAVGGTLLRTLFIQVQKAKVDIDQALSGIDKLLKSQELTFAFVGVAPALAIVYAFAGYLRSIWVGGRGRGRYGGQKWRARVWLKVRRIERLLIAQPQSTQGHIPGLRETPQPSIPPLTSGLLLLSVSHLRTYAEQCLPANSRLREGFLEDVTDLEDSALGRAEKLRVLDRMWRCWGGMLGWRKMVGGAAGG</sequence>
<dbReference type="PANTHER" id="PTHR28234:SF1">
    <property type="entry name" value="NUCLEAR CONTROL OF ATPASE PROTEIN 2"/>
    <property type="match status" value="1"/>
</dbReference>
<dbReference type="OrthoDB" id="413313at2759"/>
<dbReference type="RefSeq" id="XP_040769565.1">
    <property type="nucleotide sequence ID" value="XM_040903647.1"/>
</dbReference>
<keyword evidence="5 6" id="KW-0472">Membrane</keyword>
<feature type="transmembrane region" description="Helical" evidence="6">
    <location>
        <begin position="517"/>
        <end position="538"/>
    </location>
</feature>
<name>A0A165HM68_9APHY</name>
<evidence type="ECO:0000256" key="6">
    <source>
        <dbReference type="SAM" id="Phobius"/>
    </source>
</evidence>
<dbReference type="InterPro" id="IPR013946">
    <property type="entry name" value="NCA2-like"/>
</dbReference>
<proteinExistence type="predicted"/>
<dbReference type="GeneID" id="63820677"/>
<dbReference type="GO" id="GO:0005741">
    <property type="term" value="C:mitochondrial outer membrane"/>
    <property type="evidence" value="ECO:0007669"/>
    <property type="project" value="TreeGrafter"/>
</dbReference>
<dbReference type="EMBL" id="KV427606">
    <property type="protein sequence ID" value="KZT11917.1"/>
    <property type="molecule type" value="Genomic_DNA"/>
</dbReference>
<protein>
    <submittedName>
        <fullName evidence="7">NCA2-domain-containing protein</fullName>
    </submittedName>
</protein>
<dbReference type="STRING" id="1314785.A0A165HM68"/>
<evidence type="ECO:0000313" key="8">
    <source>
        <dbReference type="Proteomes" id="UP000076871"/>
    </source>
</evidence>
<evidence type="ECO:0000256" key="5">
    <source>
        <dbReference type="ARBA" id="ARBA00023136"/>
    </source>
</evidence>
<evidence type="ECO:0000256" key="4">
    <source>
        <dbReference type="ARBA" id="ARBA00023128"/>
    </source>
</evidence>
<dbReference type="Pfam" id="PF08637">
    <property type="entry name" value="NCA2"/>
    <property type="match status" value="1"/>
</dbReference>